<sequence>MRFFEWQVWRDSKSLSAKVLDIVNNLPQEYLFDLGVKIVDYGFPIMINIAEGSGKSIDKDSNPYLDVFLG</sequence>
<organism evidence="1 2">
    <name type="scientific">Candidatus Nomurabacteria bacterium CG1_02_43_90</name>
    <dbReference type="NCBI Taxonomy" id="1805281"/>
    <lineage>
        <taxon>Bacteria</taxon>
        <taxon>Candidatus Nomuraibacteriota</taxon>
    </lineage>
</organism>
<dbReference type="AlphaFoldDB" id="A0A1J4V9N8"/>
<reference evidence="1 2" key="1">
    <citation type="journal article" date="2016" name="Environ. Microbiol.">
        <title>Genomic resolution of a cold subsurface aquifer community provides metabolic insights for novel microbes adapted to high CO concentrations.</title>
        <authorList>
            <person name="Probst A.J."/>
            <person name="Castelle C.J."/>
            <person name="Singh A."/>
            <person name="Brown C.T."/>
            <person name="Anantharaman K."/>
            <person name="Sharon I."/>
            <person name="Hug L.A."/>
            <person name="Burstein D."/>
            <person name="Emerson J.B."/>
            <person name="Thomas B.C."/>
            <person name="Banfield J.F."/>
        </authorList>
    </citation>
    <scope>NUCLEOTIDE SEQUENCE [LARGE SCALE GENOMIC DNA]</scope>
    <source>
        <strain evidence="1">CG1_02_43_90</strain>
    </source>
</reference>
<evidence type="ECO:0000313" key="2">
    <source>
        <dbReference type="Proteomes" id="UP000181992"/>
    </source>
</evidence>
<dbReference type="Gene3D" id="1.20.1440.60">
    <property type="entry name" value="23S rRNA-intervening sequence"/>
    <property type="match status" value="1"/>
</dbReference>
<name>A0A1J4V9N8_9BACT</name>
<evidence type="ECO:0000313" key="1">
    <source>
        <dbReference type="EMBL" id="OIO31262.1"/>
    </source>
</evidence>
<dbReference type="NCBIfam" id="TIGR02436">
    <property type="entry name" value="four helix bundle protein"/>
    <property type="match status" value="1"/>
</dbReference>
<comment type="caution">
    <text evidence="1">The sequence shown here is derived from an EMBL/GenBank/DDBJ whole genome shotgun (WGS) entry which is preliminary data.</text>
</comment>
<dbReference type="InterPro" id="IPR036583">
    <property type="entry name" value="23S_rRNA_IVS_sf"/>
</dbReference>
<dbReference type="EMBL" id="MNVN01000003">
    <property type="protein sequence ID" value="OIO31262.1"/>
    <property type="molecule type" value="Genomic_DNA"/>
</dbReference>
<gene>
    <name evidence="1" type="ORF">AUJ77_00425</name>
</gene>
<proteinExistence type="predicted"/>
<dbReference type="SUPFAM" id="SSF158446">
    <property type="entry name" value="IVS-encoded protein-like"/>
    <property type="match status" value="1"/>
</dbReference>
<dbReference type="STRING" id="1805281.AUJ77_00425"/>
<accession>A0A1J4V9N8</accession>
<dbReference type="InterPro" id="IPR012657">
    <property type="entry name" value="23S_rRNA-intervening_sequence"/>
</dbReference>
<dbReference type="Proteomes" id="UP000181992">
    <property type="component" value="Unassembled WGS sequence"/>
</dbReference>
<protein>
    <submittedName>
        <fullName evidence="1">Uncharacterized protein</fullName>
    </submittedName>
</protein>